<sequence length="412" mass="45304">MTVKVTLPGLRAIDHEFTVPLDHADPGGPTITVFAREIADPTRSDLPWALFLQGGPGGRSPRLTAPAHFAHILKTHRVLLLDQRGTGRSTPVVASALPREPEDLAAYLTHFRADAIVSDCEHIRAALGVEQWESWGQSYGGFVTLTYLSQAPSALRACHITGGLPGLDATADDVYTRTYGRVRDKVTRFYRLFPGDAEKVRRIVEHLDGKEVLLPDGDRLTSRRFKTLGMRLGTGDGAASLHWLLDDAWEGGELSDAFLYEVMTATGFVGNPLYAVLHEPIYAQGAATAWAAARVMPEDFAAPEMLTGEMIYPWMFDEIRSLRPFREAAERLAAHSGWPALYDPVRLAGNQVPVAAVVYHDDMYVDAGLSLETAGRVANTRAWVTNEFEHDGFRVGADRVVPRLMDMIAGRC</sequence>
<comment type="caution">
    <text evidence="4">The sequence shown here is derived from an EMBL/GenBank/DDBJ whole genome shotgun (WGS) entry which is preliminary data.</text>
</comment>
<dbReference type="EMBL" id="JBHUFV010000060">
    <property type="protein sequence ID" value="MFD1937394.1"/>
    <property type="molecule type" value="Genomic_DNA"/>
</dbReference>
<keyword evidence="5" id="KW-1185">Reference proteome</keyword>
<dbReference type="Pfam" id="PF00561">
    <property type="entry name" value="Abhydrolase_1"/>
    <property type="match status" value="1"/>
</dbReference>
<evidence type="ECO:0000256" key="2">
    <source>
        <dbReference type="ARBA" id="ARBA00022801"/>
    </source>
</evidence>
<dbReference type="GO" id="GO:0016787">
    <property type="term" value="F:hydrolase activity"/>
    <property type="evidence" value="ECO:0007669"/>
    <property type="project" value="UniProtKB-KW"/>
</dbReference>
<dbReference type="PANTHER" id="PTHR43248:SF2">
    <property type="entry name" value="PROLYL AMINOPEPTIDASE"/>
    <property type="match status" value="1"/>
</dbReference>
<dbReference type="PRINTS" id="PR00793">
    <property type="entry name" value="PROAMNOPTASE"/>
</dbReference>
<accession>A0ABW4TAI6</accession>
<evidence type="ECO:0000313" key="5">
    <source>
        <dbReference type="Proteomes" id="UP001597368"/>
    </source>
</evidence>
<organism evidence="4 5">
    <name type="scientific">Nonomuraea mangrovi</name>
    <dbReference type="NCBI Taxonomy" id="2316207"/>
    <lineage>
        <taxon>Bacteria</taxon>
        <taxon>Bacillati</taxon>
        <taxon>Actinomycetota</taxon>
        <taxon>Actinomycetes</taxon>
        <taxon>Streptosporangiales</taxon>
        <taxon>Streptosporangiaceae</taxon>
        <taxon>Nonomuraea</taxon>
    </lineage>
</organism>
<dbReference type="InterPro" id="IPR002410">
    <property type="entry name" value="Peptidase_S33"/>
</dbReference>
<proteinExistence type="inferred from homology"/>
<evidence type="ECO:0000256" key="1">
    <source>
        <dbReference type="ARBA" id="ARBA00010088"/>
    </source>
</evidence>
<dbReference type="Gene3D" id="3.40.50.1820">
    <property type="entry name" value="alpha/beta hydrolase"/>
    <property type="match status" value="1"/>
</dbReference>
<dbReference type="RefSeq" id="WP_379578537.1">
    <property type="nucleotide sequence ID" value="NZ_JBHUFV010000060.1"/>
</dbReference>
<keyword evidence="2 4" id="KW-0378">Hydrolase</keyword>
<evidence type="ECO:0000313" key="4">
    <source>
        <dbReference type="EMBL" id="MFD1937394.1"/>
    </source>
</evidence>
<dbReference type="InterPro" id="IPR029058">
    <property type="entry name" value="AB_hydrolase_fold"/>
</dbReference>
<comment type="similarity">
    <text evidence="1">Belongs to the peptidase S33 family.</text>
</comment>
<dbReference type="SUPFAM" id="SSF53474">
    <property type="entry name" value="alpha/beta-Hydrolases"/>
    <property type="match status" value="1"/>
</dbReference>
<gene>
    <name evidence="4" type="ORF">ACFSKW_38590</name>
</gene>
<feature type="domain" description="AB hydrolase-1" evidence="3">
    <location>
        <begin position="50"/>
        <end position="168"/>
    </location>
</feature>
<protein>
    <submittedName>
        <fullName evidence="4">Alpha/beta fold hydrolase</fullName>
    </submittedName>
</protein>
<reference evidence="5" key="1">
    <citation type="journal article" date="2019" name="Int. J. Syst. Evol. Microbiol.">
        <title>The Global Catalogue of Microorganisms (GCM) 10K type strain sequencing project: providing services to taxonomists for standard genome sequencing and annotation.</title>
        <authorList>
            <consortium name="The Broad Institute Genomics Platform"/>
            <consortium name="The Broad Institute Genome Sequencing Center for Infectious Disease"/>
            <person name="Wu L."/>
            <person name="Ma J."/>
        </authorList>
    </citation>
    <scope>NUCLEOTIDE SEQUENCE [LARGE SCALE GENOMIC DNA]</scope>
    <source>
        <strain evidence="5">ICMP 6774ER</strain>
    </source>
</reference>
<dbReference type="InterPro" id="IPR051601">
    <property type="entry name" value="Serine_prot/Carboxylest_S33"/>
</dbReference>
<name>A0ABW4TAI6_9ACTN</name>
<evidence type="ECO:0000259" key="3">
    <source>
        <dbReference type="Pfam" id="PF00561"/>
    </source>
</evidence>
<dbReference type="InterPro" id="IPR000073">
    <property type="entry name" value="AB_hydrolase_1"/>
</dbReference>
<dbReference type="Proteomes" id="UP001597368">
    <property type="component" value="Unassembled WGS sequence"/>
</dbReference>
<dbReference type="PANTHER" id="PTHR43248">
    <property type="entry name" value="2-SUCCINYL-6-HYDROXY-2,4-CYCLOHEXADIENE-1-CARBOXYLATE SYNTHASE"/>
    <property type="match status" value="1"/>
</dbReference>